<proteinExistence type="predicted"/>
<comment type="caution">
    <text evidence="2">The sequence shown here is derived from an EMBL/GenBank/DDBJ whole genome shotgun (WGS) entry which is preliminary data.</text>
</comment>
<keyword evidence="3" id="KW-1185">Reference proteome</keyword>
<evidence type="ECO:0000313" key="2">
    <source>
        <dbReference type="EMBL" id="PGH14472.1"/>
    </source>
</evidence>
<feature type="region of interest" description="Disordered" evidence="1">
    <location>
        <begin position="1"/>
        <end position="46"/>
    </location>
</feature>
<reference evidence="2 3" key="1">
    <citation type="submission" date="2017-10" db="EMBL/GenBank/DDBJ databases">
        <title>Comparative genomics in systemic dimorphic fungi from Ajellomycetaceae.</title>
        <authorList>
            <person name="Munoz J.F."/>
            <person name="Mcewen J.G."/>
            <person name="Clay O.K."/>
            <person name="Cuomo C.A."/>
        </authorList>
    </citation>
    <scope>NUCLEOTIDE SEQUENCE [LARGE SCALE GENOMIC DNA]</scope>
    <source>
        <strain evidence="2 3">UAMH7299</strain>
    </source>
</reference>
<feature type="compositionally biased region" description="Basic and acidic residues" evidence="1">
    <location>
        <begin position="1"/>
        <end position="18"/>
    </location>
</feature>
<sequence length="83" mass="9313">MARRYSEYHDDYHDKDRSTLNPFGSGTTEKQSQQLNDIASKAGRDDTVQSHVCSISSLAKRPMQLHHLYANLAGSALRMFSVA</sequence>
<dbReference type="Proteomes" id="UP000224634">
    <property type="component" value="Unassembled WGS sequence"/>
</dbReference>
<name>A0A2B7Y0S8_POLH7</name>
<organism evidence="2 3">
    <name type="scientific">Polytolypa hystricis (strain UAMH7299)</name>
    <dbReference type="NCBI Taxonomy" id="1447883"/>
    <lineage>
        <taxon>Eukaryota</taxon>
        <taxon>Fungi</taxon>
        <taxon>Dikarya</taxon>
        <taxon>Ascomycota</taxon>
        <taxon>Pezizomycotina</taxon>
        <taxon>Eurotiomycetes</taxon>
        <taxon>Eurotiomycetidae</taxon>
        <taxon>Onygenales</taxon>
        <taxon>Onygenales incertae sedis</taxon>
        <taxon>Polytolypa</taxon>
    </lineage>
</organism>
<feature type="compositionally biased region" description="Polar residues" evidence="1">
    <location>
        <begin position="19"/>
        <end position="37"/>
    </location>
</feature>
<accession>A0A2B7Y0S8</accession>
<evidence type="ECO:0000256" key="1">
    <source>
        <dbReference type="SAM" id="MobiDB-lite"/>
    </source>
</evidence>
<dbReference type="EMBL" id="PDNA01000093">
    <property type="protein sequence ID" value="PGH14472.1"/>
    <property type="molecule type" value="Genomic_DNA"/>
</dbReference>
<dbReference type="AlphaFoldDB" id="A0A2B7Y0S8"/>
<protein>
    <submittedName>
        <fullName evidence="2">Uncharacterized protein</fullName>
    </submittedName>
</protein>
<gene>
    <name evidence="2" type="ORF">AJ80_05917</name>
</gene>
<evidence type="ECO:0000313" key="3">
    <source>
        <dbReference type="Proteomes" id="UP000224634"/>
    </source>
</evidence>